<dbReference type="Pfam" id="PF01425">
    <property type="entry name" value="Amidase"/>
    <property type="match status" value="1"/>
</dbReference>
<dbReference type="InterPro" id="IPR000120">
    <property type="entry name" value="Amidase"/>
</dbReference>
<protein>
    <submittedName>
        <fullName evidence="3">Amidase</fullName>
    </submittedName>
</protein>
<feature type="region of interest" description="Disordered" evidence="1">
    <location>
        <begin position="117"/>
        <end position="138"/>
    </location>
</feature>
<dbReference type="InterPro" id="IPR020556">
    <property type="entry name" value="Amidase_CS"/>
</dbReference>
<dbReference type="InterPro" id="IPR036928">
    <property type="entry name" value="AS_sf"/>
</dbReference>
<proteinExistence type="predicted"/>
<name>A0ABD5ZR51_9EURY</name>
<dbReference type="AlphaFoldDB" id="A0ABD5ZR51"/>
<dbReference type="EMBL" id="JBHTAP010000001">
    <property type="protein sequence ID" value="MFC7235745.1"/>
    <property type="molecule type" value="Genomic_DNA"/>
</dbReference>
<evidence type="ECO:0000313" key="3">
    <source>
        <dbReference type="EMBL" id="MFC7235745.1"/>
    </source>
</evidence>
<dbReference type="Proteomes" id="UP001596398">
    <property type="component" value="Unassembled WGS sequence"/>
</dbReference>
<dbReference type="SUPFAM" id="SSF75304">
    <property type="entry name" value="Amidase signature (AS) enzymes"/>
    <property type="match status" value="1"/>
</dbReference>
<organism evidence="3 4">
    <name type="scientific">Halosegnis marinus</name>
    <dbReference type="NCBI Taxonomy" id="3034023"/>
    <lineage>
        <taxon>Archaea</taxon>
        <taxon>Methanobacteriati</taxon>
        <taxon>Methanobacteriota</taxon>
        <taxon>Stenosarchaea group</taxon>
        <taxon>Halobacteria</taxon>
        <taxon>Halobacteriales</taxon>
        <taxon>Natronomonadaceae</taxon>
        <taxon>Halosegnis</taxon>
    </lineage>
</organism>
<evidence type="ECO:0000313" key="4">
    <source>
        <dbReference type="Proteomes" id="UP001596398"/>
    </source>
</evidence>
<sequence>MDTYRSAVAVADAVKAGDLSPVALVDAMLERIEARGTNAYITVIAEEAREAAREAERAAEAGEDLGPLHGVPLALKDLYAHKAGVRTTFGAKPFADHVPEESALITERLEAAGAVPLGKTNTPEFGHKPRTDNELVGPTGTPFAPDRIAGGSSGGSAAALADGLATIATGSDVGGSLRVPASCCHVVSVKPSFGLIPSARRPDAFSSHTPTGVVGPMARSVEDLAVMLDVLVGPDDGDPFSVPAPDADYRGATERPTAEVSVAYSPDLDLFTVEEAVTDAVGDAVDALADAGATVEEVAVEGPAKGDLNHAFSVQATAKFATLAREIDEEHGVDLAAPDCEVSDSLKATVAVGRGHEAVEHNVQNVVRTGMYDAVNDAIGDHDALVCPTLAVPPFPLSEPDPTEIAGEPANGTLTDWSLPWVFNVTGHPVVSVPAGLTDEGLPVGLQVVGRRYDEESLLAVAAAFERANPWADTYPGA</sequence>
<gene>
    <name evidence="3" type="ORF">ACFQJ4_10500</name>
</gene>
<dbReference type="RefSeq" id="WP_276233885.1">
    <property type="nucleotide sequence ID" value="NZ_CP119802.1"/>
</dbReference>
<accession>A0ABD5ZR51</accession>
<evidence type="ECO:0000256" key="1">
    <source>
        <dbReference type="SAM" id="MobiDB-lite"/>
    </source>
</evidence>
<dbReference type="Gene3D" id="3.90.1300.10">
    <property type="entry name" value="Amidase signature (AS) domain"/>
    <property type="match status" value="1"/>
</dbReference>
<feature type="domain" description="Amidase" evidence="2">
    <location>
        <begin position="24"/>
        <end position="459"/>
    </location>
</feature>
<keyword evidence="4" id="KW-1185">Reference proteome</keyword>
<evidence type="ECO:0000259" key="2">
    <source>
        <dbReference type="Pfam" id="PF01425"/>
    </source>
</evidence>
<dbReference type="PANTHER" id="PTHR11895:SF7">
    <property type="entry name" value="GLUTAMYL-TRNA(GLN) AMIDOTRANSFERASE SUBUNIT A, MITOCHONDRIAL"/>
    <property type="match status" value="1"/>
</dbReference>
<dbReference type="PROSITE" id="PS00571">
    <property type="entry name" value="AMIDASES"/>
    <property type="match status" value="1"/>
</dbReference>
<dbReference type="InterPro" id="IPR023631">
    <property type="entry name" value="Amidase_dom"/>
</dbReference>
<comment type="caution">
    <text evidence="3">The sequence shown here is derived from an EMBL/GenBank/DDBJ whole genome shotgun (WGS) entry which is preliminary data.</text>
</comment>
<dbReference type="PANTHER" id="PTHR11895">
    <property type="entry name" value="TRANSAMIDASE"/>
    <property type="match status" value="1"/>
</dbReference>
<dbReference type="GeneID" id="79267442"/>
<reference evidence="3 4" key="1">
    <citation type="journal article" date="2019" name="Int. J. Syst. Evol. Microbiol.">
        <title>The Global Catalogue of Microorganisms (GCM) 10K type strain sequencing project: providing services to taxonomists for standard genome sequencing and annotation.</title>
        <authorList>
            <consortium name="The Broad Institute Genomics Platform"/>
            <consortium name="The Broad Institute Genome Sequencing Center for Infectious Disease"/>
            <person name="Wu L."/>
            <person name="Ma J."/>
        </authorList>
    </citation>
    <scope>NUCLEOTIDE SEQUENCE [LARGE SCALE GENOMIC DNA]</scope>
    <source>
        <strain evidence="3 4">DT85</strain>
    </source>
</reference>